<dbReference type="EMBL" id="APOI01000015">
    <property type="protein sequence ID" value="ENU23528.1"/>
    <property type="molecule type" value="Genomic_DNA"/>
</dbReference>
<reference evidence="2 3" key="1">
    <citation type="submission" date="2013-02" db="EMBL/GenBank/DDBJ databases">
        <title>The Genome Sequence of Acinetobacter sp. NIPH 809.</title>
        <authorList>
            <consortium name="The Broad Institute Genome Sequencing Platform"/>
            <consortium name="The Broad Institute Genome Sequencing Center for Infectious Disease"/>
            <person name="Cerqueira G."/>
            <person name="Feldgarden M."/>
            <person name="Courvalin P."/>
            <person name="Perichon B."/>
            <person name="Grillot-Courvalin C."/>
            <person name="Clermont D."/>
            <person name="Rocha E."/>
            <person name="Yoon E.-J."/>
            <person name="Nemec A."/>
            <person name="Walker B."/>
            <person name="Young S.K."/>
            <person name="Zeng Q."/>
            <person name="Gargeya S."/>
            <person name="Fitzgerald M."/>
            <person name="Haas B."/>
            <person name="Abouelleil A."/>
            <person name="Alvarado L."/>
            <person name="Arachchi H.M."/>
            <person name="Berlin A.M."/>
            <person name="Chapman S.B."/>
            <person name="Dewar J."/>
            <person name="Goldberg J."/>
            <person name="Griggs A."/>
            <person name="Gujja S."/>
            <person name="Hansen M."/>
            <person name="Howarth C."/>
            <person name="Imamovic A."/>
            <person name="Larimer J."/>
            <person name="McCowan C."/>
            <person name="Murphy C."/>
            <person name="Neiman D."/>
            <person name="Pearson M."/>
            <person name="Priest M."/>
            <person name="Roberts A."/>
            <person name="Saif S."/>
            <person name="Shea T."/>
            <person name="Sisk P."/>
            <person name="Sykes S."/>
            <person name="Wortman J."/>
            <person name="Nusbaum C."/>
            <person name="Birren B."/>
        </authorList>
    </citation>
    <scope>NUCLEOTIDE SEQUENCE [LARGE SCALE GENOMIC DNA]</scope>
    <source>
        <strain evidence="2 3">NIPH 809</strain>
    </source>
</reference>
<keyword evidence="3" id="KW-1185">Reference proteome</keyword>
<evidence type="ECO:0000256" key="1">
    <source>
        <dbReference type="SAM" id="Coils"/>
    </source>
</evidence>
<accession>A0ABN0JED6</accession>
<feature type="coiled-coil region" evidence="1">
    <location>
        <begin position="31"/>
        <end position="58"/>
    </location>
</feature>
<proteinExistence type="predicted"/>
<comment type="caution">
    <text evidence="2">The sequence shown here is derived from an EMBL/GenBank/DDBJ whole genome shotgun (WGS) entry which is preliminary data.</text>
</comment>
<gene>
    <name evidence="2" type="ORF">F993_01681</name>
</gene>
<organism evidence="2 3">
    <name type="scientific">Acinetobacter proteolyticus</name>
    <dbReference type="NCBI Taxonomy" id="1776741"/>
    <lineage>
        <taxon>Bacteria</taxon>
        <taxon>Pseudomonadati</taxon>
        <taxon>Pseudomonadota</taxon>
        <taxon>Gammaproteobacteria</taxon>
        <taxon>Moraxellales</taxon>
        <taxon>Moraxellaceae</taxon>
        <taxon>Acinetobacter</taxon>
    </lineage>
</organism>
<protein>
    <submittedName>
        <fullName evidence="2">Uncharacterized protein</fullName>
    </submittedName>
</protein>
<dbReference type="RefSeq" id="WP_004653838.1">
    <property type="nucleotide sequence ID" value="NZ_KB849179.1"/>
</dbReference>
<dbReference type="Proteomes" id="UP000013034">
    <property type="component" value="Unassembled WGS sequence"/>
</dbReference>
<keyword evidence="1" id="KW-0175">Coiled coil</keyword>
<sequence length="92" mass="10601">MSTETKLLKIKSDIYWQADVAVQQAFELGQSEDVTATKAELEETLKHAQEAYEFFKVVLNRFCISENHLESTTMSYLREIGSQLEKIRGVKK</sequence>
<evidence type="ECO:0000313" key="3">
    <source>
        <dbReference type="Proteomes" id="UP000013034"/>
    </source>
</evidence>
<name>A0ABN0JED6_9GAMM</name>
<evidence type="ECO:0000313" key="2">
    <source>
        <dbReference type="EMBL" id="ENU23528.1"/>
    </source>
</evidence>